<dbReference type="GO" id="GO:0016757">
    <property type="term" value="F:glycosyltransferase activity"/>
    <property type="evidence" value="ECO:0007669"/>
    <property type="project" value="InterPro"/>
</dbReference>
<name>A0A835QNN0_VANPL</name>
<keyword evidence="4" id="KW-1185">Reference proteome</keyword>
<protein>
    <recommendedName>
        <fullName evidence="2">Nucleotide-diphospho-sugar transferase domain-containing protein</fullName>
    </recommendedName>
</protein>
<proteinExistence type="predicted"/>
<keyword evidence="1" id="KW-0472">Membrane</keyword>
<dbReference type="AlphaFoldDB" id="A0A835QNN0"/>
<evidence type="ECO:0000313" key="4">
    <source>
        <dbReference type="Proteomes" id="UP000636800"/>
    </source>
</evidence>
<organism evidence="3 4">
    <name type="scientific">Vanilla planifolia</name>
    <name type="common">Vanilla</name>
    <dbReference type="NCBI Taxonomy" id="51239"/>
    <lineage>
        <taxon>Eukaryota</taxon>
        <taxon>Viridiplantae</taxon>
        <taxon>Streptophyta</taxon>
        <taxon>Embryophyta</taxon>
        <taxon>Tracheophyta</taxon>
        <taxon>Spermatophyta</taxon>
        <taxon>Magnoliopsida</taxon>
        <taxon>Liliopsida</taxon>
        <taxon>Asparagales</taxon>
        <taxon>Orchidaceae</taxon>
        <taxon>Vanilloideae</taxon>
        <taxon>Vanilleae</taxon>
        <taxon>Vanilla</taxon>
    </lineage>
</organism>
<dbReference type="Pfam" id="PF03407">
    <property type="entry name" value="Nucleotid_trans"/>
    <property type="match status" value="1"/>
</dbReference>
<gene>
    <name evidence="3" type="ORF">HPP92_013546</name>
</gene>
<feature type="transmembrane region" description="Helical" evidence="1">
    <location>
        <begin position="43"/>
        <end position="63"/>
    </location>
</feature>
<evidence type="ECO:0000259" key="2">
    <source>
        <dbReference type="Pfam" id="PF03407"/>
    </source>
</evidence>
<feature type="domain" description="Nucleotide-diphospho-sugar transferase" evidence="2">
    <location>
        <begin position="475"/>
        <end position="696"/>
    </location>
</feature>
<evidence type="ECO:0000313" key="3">
    <source>
        <dbReference type="EMBL" id="KAG0476705.1"/>
    </source>
</evidence>
<dbReference type="PANTHER" id="PTHR47483:SF1">
    <property type="entry name" value="BETA-ARABINOFURANOSYLTRANSFERASE RAY1"/>
    <property type="match status" value="1"/>
</dbReference>
<reference evidence="3 4" key="1">
    <citation type="journal article" date="2020" name="Nat. Food">
        <title>A phased Vanilla planifolia genome enables genetic improvement of flavour and production.</title>
        <authorList>
            <person name="Hasing T."/>
            <person name="Tang H."/>
            <person name="Brym M."/>
            <person name="Khazi F."/>
            <person name="Huang T."/>
            <person name="Chambers A.H."/>
        </authorList>
    </citation>
    <scope>NUCLEOTIDE SEQUENCE [LARGE SCALE GENOMIC DNA]</scope>
    <source>
        <tissue evidence="3">Leaf</tissue>
    </source>
</reference>
<dbReference type="Proteomes" id="UP000636800">
    <property type="component" value="Chromosome 6"/>
</dbReference>
<dbReference type="PANTHER" id="PTHR47483">
    <property type="entry name" value="BETA-ARABINOFURANOSYLTRANSFERASE RAY1"/>
    <property type="match status" value="1"/>
</dbReference>
<keyword evidence="1" id="KW-1133">Transmembrane helix</keyword>
<dbReference type="InterPro" id="IPR044575">
    <property type="entry name" value="RAY1-like"/>
</dbReference>
<evidence type="ECO:0000256" key="1">
    <source>
        <dbReference type="SAM" id="Phobius"/>
    </source>
</evidence>
<accession>A0A835QNN0</accession>
<dbReference type="InterPro" id="IPR005069">
    <property type="entry name" value="Nucl-diP-sugar_transferase"/>
</dbReference>
<dbReference type="OrthoDB" id="4062651at2759"/>
<comment type="caution">
    <text evidence="3">The sequence shown here is derived from an EMBL/GenBank/DDBJ whole genome shotgun (WGS) entry which is preliminary data.</text>
</comment>
<dbReference type="EMBL" id="JADCNL010000006">
    <property type="protein sequence ID" value="KAG0476705.1"/>
    <property type="molecule type" value="Genomic_DNA"/>
</dbReference>
<keyword evidence="1" id="KW-0812">Transmembrane</keyword>
<sequence>MLVKRRATYAGGCRSAGRLQCTSRVLSSFIFRHLSYKDAALRIGYFVFLLGVLVITLALYSALQNGEDGEVFPSVVIFAAPRPFSFRGGRPDLLGAREMLAVRSWLALGPEVTVVLFGQDSSILYLASNLGSRVTVASNIDFSFLGTPFFHCMVARSQNSSSAISVIIDPETILLPNFLIALRCAYKLDRDWFLISRTPSISNFPFLMHNTGKHWLKEDGSRVRIEKLQEHVKQELRWSNCSEKLLIAWNAGEVPLHAGILPPFLYGRGFHNSWLLHEVVLSDFRLVIDASYIASTIYPENLTYYDFWGNFSIDNGHVRWEEGVNQRLAALYGSHFLEGYDKLRKHLYFIKCSGRYAFVNAAKKVVFSTEGCNEQSFVLKLLRDQQYEMLFFLKRLLHWWIQKKWIHCISDLGNLCSPKQAFKENKQLALLDTAFTLESLLKISADNDKTVVLAVAGHNYRDMLMSWVCRLRHLHVSNFIICALDAEIYQFALLMGLPVFRDQLAPSNISFNQCHFGSECFRKVTKVKSRIVTQILKLGYNVLLSDVDVYWFNNPLPLLQSFGPSVLVVQSDEYNETGPINLPRRSNSGFYFSRSDPPTISAMEKVVKHASTSSLSEQPSFYDVMCGEGGSTRVDDNHCLEPDTNLTIHFLDRNLFPNGAYKGLWEEEDVRSACKKQGCLILHNNWISGRERKLERQVLSGLWEYDPAMRMCLQSWHQPNLTSHSF</sequence>